<organism evidence="1 2">
    <name type="scientific">Panagrolaimus superbus</name>
    <dbReference type="NCBI Taxonomy" id="310955"/>
    <lineage>
        <taxon>Eukaryota</taxon>
        <taxon>Metazoa</taxon>
        <taxon>Ecdysozoa</taxon>
        <taxon>Nematoda</taxon>
        <taxon>Chromadorea</taxon>
        <taxon>Rhabditida</taxon>
        <taxon>Tylenchina</taxon>
        <taxon>Panagrolaimomorpha</taxon>
        <taxon>Panagrolaimoidea</taxon>
        <taxon>Panagrolaimidae</taxon>
        <taxon>Panagrolaimus</taxon>
    </lineage>
</organism>
<dbReference type="Proteomes" id="UP000887577">
    <property type="component" value="Unplaced"/>
</dbReference>
<accession>A0A914YR68</accession>
<dbReference type="WBParaSite" id="PSU_v2.g19874.t1">
    <property type="protein sequence ID" value="PSU_v2.g19874.t1"/>
    <property type="gene ID" value="PSU_v2.g19874"/>
</dbReference>
<protein>
    <submittedName>
        <fullName evidence="2">Uncharacterized protein</fullName>
    </submittedName>
</protein>
<reference evidence="2" key="1">
    <citation type="submission" date="2022-11" db="UniProtKB">
        <authorList>
            <consortium name="WormBaseParasite"/>
        </authorList>
    </citation>
    <scope>IDENTIFICATION</scope>
</reference>
<evidence type="ECO:0000313" key="1">
    <source>
        <dbReference type="Proteomes" id="UP000887577"/>
    </source>
</evidence>
<name>A0A914YR68_9BILA</name>
<proteinExistence type="predicted"/>
<sequence length="96" mass="10617">MDQRAFNRFPSSNSAVASNRSFCILLDKDVSDRKELSDFCECGNCSIQKSVRESICCKEAFQSTSPFAANLRSVLGEYNCICETPNVLAIVTNSFS</sequence>
<keyword evidence="1" id="KW-1185">Reference proteome</keyword>
<dbReference type="AlphaFoldDB" id="A0A914YR68"/>
<evidence type="ECO:0000313" key="2">
    <source>
        <dbReference type="WBParaSite" id="PSU_v2.g19874.t1"/>
    </source>
</evidence>